<evidence type="ECO:0000256" key="2">
    <source>
        <dbReference type="ARBA" id="ARBA00022723"/>
    </source>
</evidence>
<dbReference type="Pfam" id="PF07635">
    <property type="entry name" value="PSCyt1"/>
    <property type="match status" value="1"/>
</dbReference>
<evidence type="ECO:0000256" key="5">
    <source>
        <dbReference type="PROSITE-ProRule" id="PRU00221"/>
    </source>
</evidence>
<feature type="region of interest" description="Disordered" evidence="7">
    <location>
        <begin position="554"/>
        <end position="613"/>
    </location>
</feature>
<dbReference type="InterPro" id="IPR011429">
    <property type="entry name" value="Cyt_c_Planctomycete-type"/>
</dbReference>
<keyword evidence="2 6" id="KW-0479">Metal-binding</keyword>
<dbReference type="PROSITE" id="PS50082">
    <property type="entry name" value="WD_REPEATS_2"/>
    <property type="match status" value="8"/>
</dbReference>
<feature type="compositionally biased region" description="Low complexity" evidence="7">
    <location>
        <begin position="603"/>
        <end position="613"/>
    </location>
</feature>
<dbReference type="GO" id="GO:0020037">
    <property type="term" value="F:heme binding"/>
    <property type="evidence" value="ECO:0007669"/>
    <property type="project" value="InterPro"/>
</dbReference>
<dbReference type="InterPro" id="IPR020472">
    <property type="entry name" value="WD40_PAC1"/>
</dbReference>
<feature type="repeat" description="WD" evidence="5">
    <location>
        <begin position="802"/>
        <end position="843"/>
    </location>
</feature>
<dbReference type="eggNOG" id="COG2319">
    <property type="taxonomic scope" value="Bacteria"/>
</dbReference>
<feature type="compositionally biased region" description="Basic and acidic residues" evidence="7">
    <location>
        <begin position="576"/>
        <end position="602"/>
    </location>
</feature>
<dbReference type="SUPFAM" id="SSF50998">
    <property type="entry name" value="Quinoprotein alcohol dehydrogenase-like"/>
    <property type="match status" value="2"/>
</dbReference>
<evidence type="ECO:0000256" key="1">
    <source>
        <dbReference type="ARBA" id="ARBA00022574"/>
    </source>
</evidence>
<dbReference type="InterPro" id="IPR001680">
    <property type="entry name" value="WD40_rpt"/>
</dbReference>
<evidence type="ECO:0000259" key="8">
    <source>
        <dbReference type="PROSITE" id="PS51007"/>
    </source>
</evidence>
<feature type="domain" description="Cytochrome c" evidence="8">
    <location>
        <begin position="59"/>
        <end position="161"/>
    </location>
</feature>
<dbReference type="PANTHER" id="PTHR19879">
    <property type="entry name" value="TRANSCRIPTION INITIATION FACTOR TFIID"/>
    <property type="match status" value="1"/>
</dbReference>
<feature type="compositionally biased region" description="Basic and acidic residues" evidence="7">
    <location>
        <begin position="554"/>
        <end position="568"/>
    </location>
</feature>
<feature type="repeat" description="WD" evidence="5">
    <location>
        <begin position="885"/>
        <end position="926"/>
    </location>
</feature>
<organism evidence="9 10">
    <name type="scientific">Chthoniobacter flavus Ellin428</name>
    <dbReference type="NCBI Taxonomy" id="497964"/>
    <lineage>
        <taxon>Bacteria</taxon>
        <taxon>Pseudomonadati</taxon>
        <taxon>Verrucomicrobiota</taxon>
        <taxon>Spartobacteria</taxon>
        <taxon>Chthoniobacterales</taxon>
        <taxon>Chthoniobacteraceae</taxon>
        <taxon>Chthoniobacter</taxon>
    </lineage>
</organism>
<proteinExistence type="predicted"/>
<evidence type="ECO:0000256" key="6">
    <source>
        <dbReference type="PROSITE-ProRule" id="PRU00433"/>
    </source>
</evidence>
<reference evidence="9 10" key="1">
    <citation type="journal article" date="2011" name="J. Bacteriol.">
        <title>Genome sequence of Chthoniobacter flavus Ellin428, an aerobic heterotrophic soil bacterium.</title>
        <authorList>
            <person name="Kant R."/>
            <person name="van Passel M.W."/>
            <person name="Palva A."/>
            <person name="Lucas S."/>
            <person name="Lapidus A."/>
            <person name="Glavina Del Rio T."/>
            <person name="Dalin E."/>
            <person name="Tice H."/>
            <person name="Bruce D."/>
            <person name="Goodwin L."/>
            <person name="Pitluck S."/>
            <person name="Larimer F.W."/>
            <person name="Land M.L."/>
            <person name="Hauser L."/>
            <person name="Sangwan P."/>
            <person name="de Vos W.M."/>
            <person name="Janssen P.H."/>
            <person name="Smidt H."/>
        </authorList>
    </citation>
    <scope>NUCLEOTIDE SEQUENCE [LARGE SCALE GENOMIC DNA]</scope>
    <source>
        <strain evidence="9 10">Ellin428</strain>
    </source>
</reference>
<dbReference type="Proteomes" id="UP000005824">
    <property type="component" value="Unassembled WGS sequence"/>
</dbReference>
<dbReference type="PANTHER" id="PTHR19879:SF9">
    <property type="entry name" value="TRANSCRIPTION INITIATION FACTOR TFIID SUBUNIT 5"/>
    <property type="match status" value="1"/>
</dbReference>
<dbReference type="GO" id="GO:0046872">
    <property type="term" value="F:metal ion binding"/>
    <property type="evidence" value="ECO:0007669"/>
    <property type="project" value="UniProtKB-KW"/>
</dbReference>
<feature type="repeat" description="WD" evidence="5">
    <location>
        <begin position="315"/>
        <end position="356"/>
    </location>
</feature>
<name>B4D561_9BACT</name>
<dbReference type="GO" id="GO:0009055">
    <property type="term" value="F:electron transfer activity"/>
    <property type="evidence" value="ECO:0007669"/>
    <property type="project" value="InterPro"/>
</dbReference>
<dbReference type="SMART" id="SM00320">
    <property type="entry name" value="WD40"/>
    <property type="match status" value="14"/>
</dbReference>
<protein>
    <submittedName>
        <fullName evidence="9">WD-40 repeat protein</fullName>
    </submittedName>
</protein>
<evidence type="ECO:0000313" key="9">
    <source>
        <dbReference type="EMBL" id="EDY18266.1"/>
    </source>
</evidence>
<dbReference type="AlphaFoldDB" id="B4D561"/>
<accession>B4D561</accession>
<dbReference type="STRING" id="497964.CfE428DRAFT_4050"/>
<dbReference type="InParanoid" id="B4D561"/>
<keyword evidence="1 5" id="KW-0853">WD repeat</keyword>
<dbReference type="PROSITE" id="PS51007">
    <property type="entry name" value="CYTC"/>
    <property type="match status" value="1"/>
</dbReference>
<feature type="repeat" description="WD" evidence="5">
    <location>
        <begin position="273"/>
        <end position="314"/>
    </location>
</feature>
<sequence precursor="true">MFAQFLDEMAPLPQSIRPDQRSLLGAGIAAISAVFALATAVSAEPPPAKAPVPSTPAPAMAAAKKIDFEAQVLPILKKNCLSCHNATDAEADLVLETPATIAKGGEDGPVVVPHKGNESLLVKSAAREAKPYMPPKNNKVGAEILKPEEVALLQAWIDEGATGTVKAKVRPVKWHPLPPGLHPILAVAVSPDGQYAACGRANQIFIYHVPTGQTVARLTDPKLADKSGRSGWRSSAQRDFVQSLVFSPDGKVLASGEYRMVKLWRREPNLPQFTLGAEPATALALSPDGKFIATAAKDNVIRIWDSAAGKQLKELAGHSATVNALRFSPDNKRLASGGADKTIRVWDLTTGQNTTQVEAATEVSALAWVRDGKQLASAGGDKSVRLWDIPTAADAPLTQAKELTGHTQPVTALVASSDGKQLFSGSSDGSVRQWAVDSAKQVRQMDHGAPITALALSPNNKTLATAGGNHARIWNAEKGQQLGEMKGDHRASDRLDRATQFADFAKAEVAYWKDAVDAATKLQATKADAIKKATDAVTAADKAVTDAKAALEKVTDDKAKPAAEEAAKKATATKSSAERVLKLAQESAKEAEHRTADAKAASDKAAATQQTADTEVEKAKKAATDAEKAVRAVAFSPDGLTVATAGEDQIVHTWSAENGAGFDTFPSQLGGVQALAYAADGRIISAAEKNGAIVWRSGPNWTLARTIGTGDEKSPLSNRVVALDFSPDGKWIATGGGMPSRNGEVKIWNAADGALVREINPSHSDTVFSVRFSPDGKLLATGSADKFVKVFDTASGKLVKSISGHTHYVLCVSWRATGREIASSGADKTVKLWAFPSGEQIKSIEDFKKEVTSVRFVGYGGELLTASGDNRVRMLKEDGGNLREYGGSKGFIFSTALTPDGKIILGGGQDSVLRIWNAANGKNLFSLDPPPVEAPQKNASISATK</sequence>
<dbReference type="SUPFAM" id="SSF50978">
    <property type="entry name" value="WD40 repeat-like"/>
    <property type="match status" value="1"/>
</dbReference>
<dbReference type="Gene3D" id="2.130.10.10">
    <property type="entry name" value="YVTN repeat-like/Quinoprotein amine dehydrogenase"/>
    <property type="match status" value="6"/>
</dbReference>
<feature type="repeat" description="WD" evidence="5">
    <location>
        <begin position="363"/>
        <end position="389"/>
    </location>
</feature>
<dbReference type="InterPro" id="IPR019775">
    <property type="entry name" value="WD40_repeat_CS"/>
</dbReference>
<dbReference type="InterPro" id="IPR036322">
    <property type="entry name" value="WD40_repeat_dom_sf"/>
</dbReference>
<dbReference type="InterPro" id="IPR015943">
    <property type="entry name" value="WD40/YVTN_repeat-like_dom_sf"/>
</dbReference>
<keyword evidence="4 6" id="KW-0408">Iron</keyword>
<keyword evidence="10" id="KW-1185">Reference proteome</keyword>
<gene>
    <name evidence="9" type="ORF">CfE428DRAFT_4050</name>
</gene>
<keyword evidence="6" id="KW-0349">Heme</keyword>
<keyword evidence="3" id="KW-0677">Repeat</keyword>
<dbReference type="PROSITE" id="PS00678">
    <property type="entry name" value="WD_REPEATS_1"/>
    <property type="match status" value="3"/>
</dbReference>
<dbReference type="Pfam" id="PF00400">
    <property type="entry name" value="WD40"/>
    <property type="match status" value="11"/>
</dbReference>
<evidence type="ECO:0000256" key="3">
    <source>
        <dbReference type="ARBA" id="ARBA00022737"/>
    </source>
</evidence>
<dbReference type="EMBL" id="ABVL01000013">
    <property type="protein sequence ID" value="EDY18266.1"/>
    <property type="molecule type" value="Genomic_DNA"/>
</dbReference>
<comment type="caution">
    <text evidence="9">The sequence shown here is derived from an EMBL/GenBank/DDBJ whole genome shotgun (WGS) entry which is preliminary data.</text>
</comment>
<evidence type="ECO:0000256" key="7">
    <source>
        <dbReference type="SAM" id="MobiDB-lite"/>
    </source>
</evidence>
<dbReference type="InterPro" id="IPR009056">
    <property type="entry name" value="Cyt_c-like_dom"/>
</dbReference>
<feature type="repeat" description="WD" evidence="5">
    <location>
        <begin position="403"/>
        <end position="444"/>
    </location>
</feature>
<dbReference type="CDD" id="cd00200">
    <property type="entry name" value="WD40"/>
    <property type="match status" value="2"/>
</dbReference>
<dbReference type="PROSITE" id="PS50294">
    <property type="entry name" value="WD_REPEATS_REGION"/>
    <property type="match status" value="8"/>
</dbReference>
<feature type="repeat" description="WD" evidence="5">
    <location>
        <begin position="760"/>
        <end position="801"/>
    </location>
</feature>
<dbReference type="InterPro" id="IPR011047">
    <property type="entry name" value="Quinoprotein_ADH-like_sf"/>
</dbReference>
<dbReference type="PRINTS" id="PR00320">
    <property type="entry name" value="GPROTEINBRPT"/>
</dbReference>
<evidence type="ECO:0000313" key="10">
    <source>
        <dbReference type="Proteomes" id="UP000005824"/>
    </source>
</evidence>
<feature type="repeat" description="WD" evidence="5">
    <location>
        <begin position="623"/>
        <end position="664"/>
    </location>
</feature>
<evidence type="ECO:0000256" key="4">
    <source>
        <dbReference type="ARBA" id="ARBA00023004"/>
    </source>
</evidence>